<proteinExistence type="predicted"/>
<gene>
    <name evidence="2" type="ORF">FHX72_002948</name>
</gene>
<reference evidence="2 3" key="1">
    <citation type="submission" date="2020-08" db="EMBL/GenBank/DDBJ databases">
        <title>Sequencing the genomes of 1000 actinobacteria strains.</title>
        <authorList>
            <person name="Klenk H.-P."/>
        </authorList>
    </citation>
    <scope>NUCLEOTIDE SEQUENCE [LARGE SCALE GENOMIC DNA]</scope>
    <source>
        <strain evidence="2 3">DSM 20419</strain>
    </source>
</reference>
<keyword evidence="3" id="KW-1185">Reference proteome</keyword>
<feature type="transmembrane region" description="Helical" evidence="1">
    <location>
        <begin position="7"/>
        <end position="26"/>
    </location>
</feature>
<comment type="caution">
    <text evidence="2">The sequence shown here is derived from an EMBL/GenBank/DDBJ whole genome shotgun (WGS) entry which is preliminary data.</text>
</comment>
<evidence type="ECO:0000313" key="2">
    <source>
        <dbReference type="EMBL" id="MBB2958802.1"/>
    </source>
</evidence>
<dbReference type="EMBL" id="JACHWJ010000004">
    <property type="protein sequence ID" value="MBB2958802.1"/>
    <property type="molecule type" value="Genomic_DNA"/>
</dbReference>
<accession>A0A7W4YFZ1</accession>
<protein>
    <submittedName>
        <fullName evidence="2">Amino acid transporter</fullName>
    </submittedName>
</protein>
<keyword evidence="1" id="KW-0812">Transmembrane</keyword>
<dbReference type="Proteomes" id="UP000545286">
    <property type="component" value="Unassembled WGS sequence"/>
</dbReference>
<sequence length="96" mass="10162">MTRERVSIGIVWLAAVVGVFGVAILADPSRHLVWVSILMLTLICLTCLLQLRLQESDGFIMRMSMSLVGALVILGVASLGFALLGGDAVVGTPNHS</sequence>
<evidence type="ECO:0000313" key="3">
    <source>
        <dbReference type="Proteomes" id="UP000545286"/>
    </source>
</evidence>
<feature type="transmembrane region" description="Helical" evidence="1">
    <location>
        <begin position="63"/>
        <end position="84"/>
    </location>
</feature>
<name>A0A7W4YFZ1_9MICO</name>
<dbReference type="AlphaFoldDB" id="A0A7W4YFZ1"/>
<keyword evidence="1" id="KW-1133">Transmembrane helix</keyword>
<dbReference type="RefSeq" id="WP_235812707.1">
    <property type="nucleotide sequence ID" value="NZ_CZJS01000101.1"/>
</dbReference>
<organism evidence="2 3">
    <name type="scientific">Pseudoclavibacter helvolus</name>
    <dbReference type="NCBI Taxonomy" id="255205"/>
    <lineage>
        <taxon>Bacteria</taxon>
        <taxon>Bacillati</taxon>
        <taxon>Actinomycetota</taxon>
        <taxon>Actinomycetes</taxon>
        <taxon>Micrococcales</taxon>
        <taxon>Microbacteriaceae</taxon>
        <taxon>Pseudoclavibacter</taxon>
    </lineage>
</organism>
<evidence type="ECO:0000256" key="1">
    <source>
        <dbReference type="SAM" id="Phobius"/>
    </source>
</evidence>
<keyword evidence="1" id="KW-0472">Membrane</keyword>
<feature type="transmembrane region" description="Helical" evidence="1">
    <location>
        <begin position="32"/>
        <end position="51"/>
    </location>
</feature>